<comment type="subcellular location">
    <subcellularLocation>
        <location evidence="1">Cell inner membrane</location>
        <topology evidence="1">Single-pass membrane protein</topology>
    </subcellularLocation>
</comment>
<dbReference type="SUPFAM" id="SSF54523">
    <property type="entry name" value="Pili subunits"/>
    <property type="match status" value="1"/>
</dbReference>
<evidence type="ECO:0000256" key="2">
    <source>
        <dbReference type="ARBA" id="ARBA00021549"/>
    </source>
</evidence>
<sequence length="166" mass="18027">MTMAVLAALTAIAAPSFNPLFDQWRVYQVTEAMKSSLMLARSEAIKRGGKVYLEKLPKTTAGCVTDGTTQDWDCGWVVFVDANANKRWNAGEEIQRFDTPKNILVTKNPSGATISLNRWGQANGANLFSFYISPQNTGITSPAAKGICLAAGGRIRIIDQKDIPCV</sequence>
<evidence type="ECO:0000256" key="6">
    <source>
        <dbReference type="ARBA" id="ARBA00022692"/>
    </source>
</evidence>
<feature type="domain" description="General secretion pathway GspH" evidence="11">
    <location>
        <begin position="30"/>
        <end position="151"/>
    </location>
</feature>
<evidence type="ECO:0000313" key="13">
    <source>
        <dbReference type="Proteomes" id="UP000037442"/>
    </source>
</evidence>
<keyword evidence="7" id="KW-1133">Transmembrane helix</keyword>
<reference evidence="13" key="1">
    <citation type="submission" date="2014-06" db="EMBL/GenBank/DDBJ databases">
        <title>Draft genome sequence of C. testosteroni WDL7.</title>
        <authorList>
            <person name="Wu Y."/>
            <person name="Seshan H."/>
            <person name="Arumugam K."/>
        </authorList>
    </citation>
    <scope>NUCLEOTIDE SEQUENCE [LARGE SCALE GENOMIC DNA]</scope>
    <source>
        <strain evidence="13">WDL7</strain>
    </source>
</reference>
<evidence type="ECO:0000256" key="1">
    <source>
        <dbReference type="ARBA" id="ARBA00004377"/>
    </source>
</evidence>
<evidence type="ECO:0000259" key="11">
    <source>
        <dbReference type="Pfam" id="PF12019"/>
    </source>
</evidence>
<dbReference type="PATRIC" id="fig|285.49.peg.2403"/>
<proteinExistence type="inferred from homology"/>
<keyword evidence="5" id="KW-0997">Cell inner membrane</keyword>
<evidence type="ECO:0000256" key="4">
    <source>
        <dbReference type="ARBA" id="ARBA00022481"/>
    </source>
</evidence>
<dbReference type="Proteomes" id="UP000037442">
    <property type="component" value="Unassembled WGS sequence"/>
</dbReference>
<dbReference type="GO" id="GO:0005886">
    <property type="term" value="C:plasma membrane"/>
    <property type="evidence" value="ECO:0007669"/>
    <property type="project" value="UniProtKB-SubCell"/>
</dbReference>
<dbReference type="Pfam" id="PF12019">
    <property type="entry name" value="GspH"/>
    <property type="match status" value="1"/>
</dbReference>
<dbReference type="AlphaFoldDB" id="A0A0L7ME33"/>
<keyword evidence="8" id="KW-0472">Membrane</keyword>
<evidence type="ECO:0000256" key="7">
    <source>
        <dbReference type="ARBA" id="ARBA00022989"/>
    </source>
</evidence>
<dbReference type="InterPro" id="IPR022346">
    <property type="entry name" value="T2SS_GspH"/>
</dbReference>
<dbReference type="GO" id="GO:0015627">
    <property type="term" value="C:type II protein secretion system complex"/>
    <property type="evidence" value="ECO:0007669"/>
    <property type="project" value="InterPro"/>
</dbReference>
<organism evidence="12 13">
    <name type="scientific">Comamonas testosteroni</name>
    <name type="common">Pseudomonas testosteroni</name>
    <dbReference type="NCBI Taxonomy" id="285"/>
    <lineage>
        <taxon>Bacteria</taxon>
        <taxon>Pseudomonadati</taxon>
        <taxon>Pseudomonadota</taxon>
        <taxon>Betaproteobacteria</taxon>
        <taxon>Burkholderiales</taxon>
        <taxon>Comamonadaceae</taxon>
        <taxon>Comamonas</taxon>
    </lineage>
</organism>
<evidence type="ECO:0000313" key="12">
    <source>
        <dbReference type="EMBL" id="KOC20142.1"/>
    </source>
</evidence>
<dbReference type="Gene3D" id="3.55.40.10">
    <property type="entry name" value="minor pseudopilin epsh domain"/>
    <property type="match status" value="1"/>
</dbReference>
<comment type="caution">
    <text evidence="12">The sequence shown here is derived from an EMBL/GenBank/DDBJ whole genome shotgun (WGS) entry which is preliminary data.</text>
</comment>
<evidence type="ECO:0000256" key="8">
    <source>
        <dbReference type="ARBA" id="ARBA00023136"/>
    </source>
</evidence>
<accession>A0A0L7ME33</accession>
<dbReference type="InterPro" id="IPR045584">
    <property type="entry name" value="Pilin-like"/>
</dbReference>
<name>A0A0L7ME33_COMTE</name>
<evidence type="ECO:0000256" key="5">
    <source>
        <dbReference type="ARBA" id="ARBA00022519"/>
    </source>
</evidence>
<comment type="similarity">
    <text evidence="9">Belongs to the GSP H family.</text>
</comment>
<dbReference type="GO" id="GO:0015628">
    <property type="term" value="P:protein secretion by the type II secretion system"/>
    <property type="evidence" value="ECO:0007669"/>
    <property type="project" value="InterPro"/>
</dbReference>
<evidence type="ECO:0000256" key="9">
    <source>
        <dbReference type="ARBA" id="ARBA00025772"/>
    </source>
</evidence>
<dbReference type="EMBL" id="JNVD01000022">
    <property type="protein sequence ID" value="KOC20142.1"/>
    <property type="molecule type" value="Genomic_DNA"/>
</dbReference>
<keyword evidence="3" id="KW-1003">Cell membrane</keyword>
<gene>
    <name evidence="12" type="ORF">GL58_11630</name>
</gene>
<keyword evidence="4" id="KW-0488">Methylation</keyword>
<evidence type="ECO:0000256" key="3">
    <source>
        <dbReference type="ARBA" id="ARBA00022475"/>
    </source>
</evidence>
<protein>
    <recommendedName>
        <fullName evidence="2">Type II secretion system protein H</fullName>
    </recommendedName>
    <alternativeName>
        <fullName evidence="10">General secretion pathway protein H</fullName>
    </alternativeName>
</protein>
<evidence type="ECO:0000256" key="10">
    <source>
        <dbReference type="ARBA" id="ARBA00030775"/>
    </source>
</evidence>
<keyword evidence="6" id="KW-0812">Transmembrane</keyword>